<gene>
    <name evidence="2" type="ORF">OUZ56_015285</name>
</gene>
<reference evidence="2 3" key="1">
    <citation type="journal article" date="2023" name="Nucleic Acids Res.">
        <title>The hologenome of Daphnia magna reveals possible DNA methylation and microbiome-mediated evolution of the host genome.</title>
        <authorList>
            <person name="Chaturvedi A."/>
            <person name="Li X."/>
            <person name="Dhandapani V."/>
            <person name="Marshall H."/>
            <person name="Kissane S."/>
            <person name="Cuenca-Cambronero M."/>
            <person name="Asole G."/>
            <person name="Calvet F."/>
            <person name="Ruiz-Romero M."/>
            <person name="Marangio P."/>
            <person name="Guigo R."/>
            <person name="Rago D."/>
            <person name="Mirbahai L."/>
            <person name="Eastwood N."/>
            <person name="Colbourne J.K."/>
            <person name="Zhou J."/>
            <person name="Mallon E."/>
            <person name="Orsini L."/>
        </authorList>
    </citation>
    <scope>NUCLEOTIDE SEQUENCE [LARGE SCALE GENOMIC DNA]</scope>
    <source>
        <strain evidence="2">LRV0_1</strain>
    </source>
</reference>
<evidence type="ECO:0000313" key="3">
    <source>
        <dbReference type="Proteomes" id="UP001234178"/>
    </source>
</evidence>
<protein>
    <submittedName>
        <fullName evidence="2">Uncharacterized protein</fullName>
    </submittedName>
</protein>
<feature type="compositionally biased region" description="Low complexity" evidence="1">
    <location>
        <begin position="50"/>
        <end position="61"/>
    </location>
</feature>
<comment type="caution">
    <text evidence="2">The sequence shown here is derived from an EMBL/GenBank/DDBJ whole genome shotgun (WGS) entry which is preliminary data.</text>
</comment>
<dbReference type="EMBL" id="JAOYFB010000038">
    <property type="protein sequence ID" value="KAK4026276.1"/>
    <property type="molecule type" value="Genomic_DNA"/>
</dbReference>
<feature type="region of interest" description="Disordered" evidence="1">
    <location>
        <begin position="40"/>
        <end position="61"/>
    </location>
</feature>
<keyword evidence="3" id="KW-1185">Reference proteome</keyword>
<organism evidence="2 3">
    <name type="scientific">Daphnia magna</name>
    <dbReference type="NCBI Taxonomy" id="35525"/>
    <lineage>
        <taxon>Eukaryota</taxon>
        <taxon>Metazoa</taxon>
        <taxon>Ecdysozoa</taxon>
        <taxon>Arthropoda</taxon>
        <taxon>Crustacea</taxon>
        <taxon>Branchiopoda</taxon>
        <taxon>Diplostraca</taxon>
        <taxon>Cladocera</taxon>
        <taxon>Anomopoda</taxon>
        <taxon>Daphniidae</taxon>
        <taxon>Daphnia</taxon>
    </lineage>
</organism>
<evidence type="ECO:0000256" key="1">
    <source>
        <dbReference type="SAM" id="MobiDB-lite"/>
    </source>
</evidence>
<accession>A0ABR0AMD9</accession>
<sequence length="104" mass="11686">MSQWYFLNYKKSIVFQKFIPYGLPNPKLCECRDETVQAEKDGRKNDRLVAPLGGAPPSSGSRPPAFILLDRLLIGLTNYRRFVRPTVPVVIPLGIPSCACMTFV</sequence>
<evidence type="ECO:0000313" key="2">
    <source>
        <dbReference type="EMBL" id="KAK4026276.1"/>
    </source>
</evidence>
<dbReference type="Proteomes" id="UP001234178">
    <property type="component" value="Unassembled WGS sequence"/>
</dbReference>
<proteinExistence type="predicted"/>
<name>A0ABR0AMD9_9CRUS</name>